<protein>
    <submittedName>
        <fullName evidence="10">Molecular chaperone DnaK (HSP70)</fullName>
    </submittedName>
</protein>
<keyword evidence="2" id="KW-0597">Phosphoprotein</keyword>
<dbReference type="EMBL" id="JACCCC010000001">
    <property type="protein sequence ID" value="NYE46028.1"/>
    <property type="molecule type" value="Genomic_DNA"/>
</dbReference>
<dbReference type="GO" id="GO:0005524">
    <property type="term" value="F:ATP binding"/>
    <property type="evidence" value="ECO:0007669"/>
    <property type="project" value="UniProtKB-KW"/>
</dbReference>
<keyword evidence="11" id="KW-1185">Reference proteome</keyword>
<keyword evidence="6" id="KW-0143">Chaperone</keyword>
<evidence type="ECO:0000256" key="1">
    <source>
        <dbReference type="ARBA" id="ARBA00007381"/>
    </source>
</evidence>
<dbReference type="Pfam" id="PF11977">
    <property type="entry name" value="RNase_Zc3h12a"/>
    <property type="match status" value="1"/>
</dbReference>
<keyword evidence="3 7" id="KW-0547">Nucleotide-binding</keyword>
<dbReference type="PROSITE" id="PS01036">
    <property type="entry name" value="HSP70_3"/>
    <property type="match status" value="1"/>
</dbReference>
<dbReference type="Pfam" id="PF00012">
    <property type="entry name" value="HSP70"/>
    <property type="match status" value="1"/>
</dbReference>
<dbReference type="PRINTS" id="PR00301">
    <property type="entry name" value="HEATSHOCK70"/>
</dbReference>
<dbReference type="SUPFAM" id="SSF100920">
    <property type="entry name" value="Heat shock protein 70kD (HSP70), peptide-binding domain"/>
    <property type="match status" value="1"/>
</dbReference>
<evidence type="ECO:0000256" key="5">
    <source>
        <dbReference type="ARBA" id="ARBA00023016"/>
    </source>
</evidence>
<evidence type="ECO:0000256" key="8">
    <source>
        <dbReference type="SAM" id="MobiDB-lite"/>
    </source>
</evidence>
<sequence>MSFGIDFGTTNSVLAHWDGEDVEVVSMEAGNLDDWSYPGFDELFPSYVGASSTRPRLLFGWEAKLRSELSVPAAKRLLGGDAMIPIANREWPASTVSAGILHTIRERASTEQLLDVDKAVVTVPANSAGAARYRTRAAAREAGIRVDSLINEPTAAAVYYKYLIREEGPERILTFDWGGGTIDVTVLEAVDGVFEEQTSRGVAKLGGLEVDARLAKLVLGRIKQGPQTPAEEAAFARDIELAKIRLSSEDIVTIPTPDRGSNARVSRGELENAIADVVQSAIEPLRACLDDLRITPEDIDAVLMIGGSSQIPLVRSMVGDIMGDRLVSDDVCDSLTSVARGAAIAAAVIDGEIDIDLAVTTTHALGTASTRKTKSERVRTFSEIIPRNASLPRIEHKHYTPNSENQRRINLEIWEGNPDDPVAREPDADNDGNVCLTELAIDLPRTAGSQDSGFTLTYEYDVSGILRVKAVADHGGTVLIDKEINAFGLSSTGVGVSRKSLHDFLEFAPDLGSRAFRTTDDDGVVLNQEHSPGAAPPMRVPAADPGQDTAPSPAEVAARTRPKAEAETPASPHQDSDVVVQPANFVIDGSNIAWGNGNRAMGGRPSYARLKSAVAALRKKYPNADAHVVVDANFRHLVPEDEYAEVDRAIAEGEIHRVPAGTVGGADVFILDVAQAKGATIVSNGGFRQHEEYHQWLLGDSRLFGAQEIADVWVFRERRPAAARSEQ</sequence>
<dbReference type="Gene3D" id="3.40.50.11980">
    <property type="match status" value="1"/>
</dbReference>
<name>A0A852TPY8_9ACTN</name>
<feature type="region of interest" description="Disordered" evidence="8">
    <location>
        <begin position="524"/>
        <end position="579"/>
    </location>
</feature>
<gene>
    <name evidence="10" type="ORF">HDA32_001148</name>
</gene>
<dbReference type="AlphaFoldDB" id="A0A852TPY8"/>
<dbReference type="Proteomes" id="UP000589036">
    <property type="component" value="Unassembled WGS sequence"/>
</dbReference>
<reference evidence="10 11" key="1">
    <citation type="submission" date="2020-07" db="EMBL/GenBank/DDBJ databases">
        <title>Sequencing the genomes of 1000 actinobacteria strains.</title>
        <authorList>
            <person name="Klenk H.-P."/>
        </authorList>
    </citation>
    <scope>NUCLEOTIDE SEQUENCE [LARGE SCALE GENOMIC DNA]</scope>
    <source>
        <strain evidence="10 11">CXB654</strain>
    </source>
</reference>
<evidence type="ECO:0000256" key="4">
    <source>
        <dbReference type="ARBA" id="ARBA00022840"/>
    </source>
</evidence>
<dbReference type="RefSeq" id="WP_179642193.1">
    <property type="nucleotide sequence ID" value="NZ_BAAAYY010000024.1"/>
</dbReference>
<keyword evidence="4 7" id="KW-0067">ATP-binding</keyword>
<evidence type="ECO:0000256" key="2">
    <source>
        <dbReference type="ARBA" id="ARBA00022553"/>
    </source>
</evidence>
<dbReference type="Gene3D" id="3.30.420.40">
    <property type="match status" value="2"/>
</dbReference>
<dbReference type="PANTHER" id="PTHR19375">
    <property type="entry name" value="HEAT SHOCK PROTEIN 70KDA"/>
    <property type="match status" value="1"/>
</dbReference>
<dbReference type="Gene3D" id="3.90.640.10">
    <property type="entry name" value="Actin, Chain A, domain 4"/>
    <property type="match status" value="1"/>
</dbReference>
<dbReference type="InterPro" id="IPR029047">
    <property type="entry name" value="HSP70_peptide-bd_sf"/>
</dbReference>
<accession>A0A852TPY8</accession>
<feature type="domain" description="RNase NYN" evidence="9">
    <location>
        <begin position="586"/>
        <end position="693"/>
    </location>
</feature>
<keyword evidence="5" id="KW-0346">Stress response</keyword>
<dbReference type="InterPro" id="IPR013126">
    <property type="entry name" value="Hsp_70_fam"/>
</dbReference>
<organism evidence="10 11">
    <name type="scientific">Spinactinospora alkalitolerans</name>
    <dbReference type="NCBI Taxonomy" id="687207"/>
    <lineage>
        <taxon>Bacteria</taxon>
        <taxon>Bacillati</taxon>
        <taxon>Actinomycetota</taxon>
        <taxon>Actinomycetes</taxon>
        <taxon>Streptosporangiales</taxon>
        <taxon>Nocardiopsidaceae</taxon>
        <taxon>Spinactinospora</taxon>
    </lineage>
</organism>
<dbReference type="SUPFAM" id="SSF53067">
    <property type="entry name" value="Actin-like ATPase domain"/>
    <property type="match status" value="2"/>
</dbReference>
<comment type="similarity">
    <text evidence="1 7">Belongs to the heat shock protein 70 family.</text>
</comment>
<evidence type="ECO:0000256" key="6">
    <source>
        <dbReference type="ARBA" id="ARBA00023186"/>
    </source>
</evidence>
<dbReference type="InterPro" id="IPR021869">
    <property type="entry name" value="RNase_Zc3h12_NYN"/>
</dbReference>
<proteinExistence type="inferred from homology"/>
<comment type="caution">
    <text evidence="10">The sequence shown here is derived from an EMBL/GenBank/DDBJ whole genome shotgun (WGS) entry which is preliminary data.</text>
</comment>
<evidence type="ECO:0000256" key="3">
    <source>
        <dbReference type="ARBA" id="ARBA00022741"/>
    </source>
</evidence>
<dbReference type="GO" id="GO:0140662">
    <property type="term" value="F:ATP-dependent protein folding chaperone"/>
    <property type="evidence" value="ECO:0007669"/>
    <property type="project" value="InterPro"/>
</dbReference>
<evidence type="ECO:0000259" key="9">
    <source>
        <dbReference type="Pfam" id="PF11977"/>
    </source>
</evidence>
<evidence type="ECO:0000313" key="11">
    <source>
        <dbReference type="Proteomes" id="UP000589036"/>
    </source>
</evidence>
<evidence type="ECO:0000313" key="10">
    <source>
        <dbReference type="EMBL" id="NYE46028.1"/>
    </source>
</evidence>
<dbReference type="InterPro" id="IPR043129">
    <property type="entry name" value="ATPase_NBD"/>
</dbReference>
<dbReference type="Gene3D" id="2.60.34.10">
    <property type="entry name" value="Substrate Binding Domain Of DNAk, Chain A, domain 1"/>
    <property type="match status" value="1"/>
</dbReference>
<evidence type="ECO:0000256" key="7">
    <source>
        <dbReference type="RuleBase" id="RU003322"/>
    </source>
</evidence>
<dbReference type="InterPro" id="IPR018181">
    <property type="entry name" value="Heat_shock_70_CS"/>
</dbReference>